<dbReference type="PROSITE" id="PS51195">
    <property type="entry name" value="Q_MOTIF"/>
    <property type="match status" value="1"/>
</dbReference>
<feature type="coiled-coil region" evidence="8">
    <location>
        <begin position="374"/>
        <end position="404"/>
    </location>
</feature>
<evidence type="ECO:0000256" key="1">
    <source>
        <dbReference type="ARBA" id="ARBA00012552"/>
    </source>
</evidence>
<name>T1G598_HELRO</name>
<evidence type="ECO:0000259" key="11">
    <source>
        <dbReference type="PROSITE" id="PS51195"/>
    </source>
</evidence>
<dbReference type="GO" id="GO:0003724">
    <property type="term" value="F:RNA helicase activity"/>
    <property type="evidence" value="ECO:0007669"/>
    <property type="project" value="UniProtKB-EC"/>
</dbReference>
<feature type="domain" description="DEAD-box RNA helicase Q" evidence="11">
    <location>
        <begin position="1"/>
        <end position="24"/>
    </location>
</feature>
<dbReference type="GO" id="GO:0003676">
    <property type="term" value="F:nucleic acid binding"/>
    <property type="evidence" value="ECO:0007669"/>
    <property type="project" value="InterPro"/>
</dbReference>
<evidence type="ECO:0000256" key="8">
    <source>
        <dbReference type="SAM" id="Coils"/>
    </source>
</evidence>
<dbReference type="Gene3D" id="3.40.50.300">
    <property type="entry name" value="P-loop containing nucleotide triphosphate hydrolases"/>
    <property type="match status" value="2"/>
</dbReference>
<evidence type="ECO:0000256" key="6">
    <source>
        <dbReference type="PROSITE-ProRule" id="PRU00552"/>
    </source>
</evidence>
<keyword evidence="5 7" id="KW-0067">ATP-binding</keyword>
<dbReference type="InParanoid" id="T1G598"/>
<organism evidence="13 14">
    <name type="scientific">Helobdella robusta</name>
    <name type="common">Californian leech</name>
    <dbReference type="NCBI Taxonomy" id="6412"/>
    <lineage>
        <taxon>Eukaryota</taxon>
        <taxon>Metazoa</taxon>
        <taxon>Spiralia</taxon>
        <taxon>Lophotrochozoa</taxon>
        <taxon>Annelida</taxon>
        <taxon>Clitellata</taxon>
        <taxon>Hirudinea</taxon>
        <taxon>Rhynchobdellida</taxon>
        <taxon>Glossiphoniidae</taxon>
        <taxon>Helobdella</taxon>
    </lineage>
</organism>
<dbReference type="PROSITE" id="PS51192">
    <property type="entry name" value="HELICASE_ATP_BIND_1"/>
    <property type="match status" value="1"/>
</dbReference>
<evidence type="ECO:0000256" key="7">
    <source>
        <dbReference type="RuleBase" id="RU000492"/>
    </source>
</evidence>
<dbReference type="InterPro" id="IPR011545">
    <property type="entry name" value="DEAD/DEAH_box_helicase_dom"/>
</dbReference>
<keyword evidence="14" id="KW-1185">Reference proteome</keyword>
<evidence type="ECO:0000256" key="5">
    <source>
        <dbReference type="ARBA" id="ARBA00022840"/>
    </source>
</evidence>
<dbReference type="EC" id="3.6.4.13" evidence="1"/>
<dbReference type="EMBL" id="AMQM01005669">
    <property type="status" value="NOT_ANNOTATED_CDS"/>
    <property type="molecule type" value="Genomic_DNA"/>
</dbReference>
<feature type="short sequence motif" description="Q motif" evidence="6">
    <location>
        <begin position="1"/>
        <end position="24"/>
    </location>
</feature>
<keyword evidence="4 7" id="KW-0347">Helicase</keyword>
<dbReference type="KEGG" id="hro:HELRODRAFT_83731"/>
<dbReference type="GO" id="GO:0005730">
    <property type="term" value="C:nucleolus"/>
    <property type="evidence" value="ECO:0000318"/>
    <property type="project" value="GO_Central"/>
</dbReference>
<dbReference type="EMBL" id="KB097026">
    <property type="protein sequence ID" value="ESO00124.1"/>
    <property type="molecule type" value="Genomic_DNA"/>
</dbReference>
<dbReference type="SMART" id="SM00487">
    <property type="entry name" value="DEXDc"/>
    <property type="match status" value="1"/>
</dbReference>
<dbReference type="CDD" id="cd18787">
    <property type="entry name" value="SF2_C_DEAD"/>
    <property type="match status" value="1"/>
</dbReference>
<dbReference type="RefSeq" id="XP_009021898.1">
    <property type="nucleotide sequence ID" value="XM_009023650.1"/>
</dbReference>
<feature type="domain" description="Helicase ATP-binding" evidence="9">
    <location>
        <begin position="27"/>
        <end position="201"/>
    </location>
</feature>
<evidence type="ECO:0000256" key="3">
    <source>
        <dbReference type="ARBA" id="ARBA00022801"/>
    </source>
</evidence>
<dbReference type="InterPro" id="IPR050079">
    <property type="entry name" value="DEAD_box_RNA_helicase"/>
</dbReference>
<protein>
    <recommendedName>
        <fullName evidence="1">RNA helicase</fullName>
        <ecNumber evidence="1">3.6.4.13</ecNumber>
    </recommendedName>
</protein>
<keyword evidence="8" id="KW-0175">Coiled coil</keyword>
<dbReference type="CDD" id="cd17947">
    <property type="entry name" value="DEADc_DDX27"/>
    <property type="match status" value="1"/>
</dbReference>
<reference evidence="12 14" key="2">
    <citation type="journal article" date="2013" name="Nature">
        <title>Insights into bilaterian evolution from three spiralian genomes.</title>
        <authorList>
            <person name="Simakov O."/>
            <person name="Marletaz F."/>
            <person name="Cho S.J."/>
            <person name="Edsinger-Gonzales E."/>
            <person name="Havlak P."/>
            <person name="Hellsten U."/>
            <person name="Kuo D.H."/>
            <person name="Larsson T."/>
            <person name="Lv J."/>
            <person name="Arendt D."/>
            <person name="Savage R."/>
            <person name="Osoegawa K."/>
            <person name="de Jong P."/>
            <person name="Grimwood J."/>
            <person name="Chapman J.A."/>
            <person name="Shapiro H."/>
            <person name="Aerts A."/>
            <person name="Otillar R.P."/>
            <person name="Terry A.Y."/>
            <person name="Boore J.L."/>
            <person name="Grigoriev I.V."/>
            <person name="Lindberg D.R."/>
            <person name="Seaver E.C."/>
            <person name="Weisblat D.A."/>
            <person name="Putnam N.H."/>
            <person name="Rokhsar D.S."/>
        </authorList>
    </citation>
    <scope>NUCLEOTIDE SEQUENCE</scope>
</reference>
<dbReference type="Pfam" id="PF00271">
    <property type="entry name" value="Helicase_C"/>
    <property type="match status" value="1"/>
</dbReference>
<dbReference type="GO" id="GO:0005524">
    <property type="term" value="F:ATP binding"/>
    <property type="evidence" value="ECO:0007669"/>
    <property type="project" value="UniProtKB-KW"/>
</dbReference>
<dbReference type="AlphaFoldDB" id="T1G598"/>
<accession>T1G598</accession>
<dbReference type="InterPro" id="IPR001650">
    <property type="entry name" value="Helicase_C-like"/>
</dbReference>
<dbReference type="Proteomes" id="UP000015101">
    <property type="component" value="Unassembled WGS sequence"/>
</dbReference>
<evidence type="ECO:0000313" key="13">
    <source>
        <dbReference type="EnsemblMetazoa" id="HelroP83731"/>
    </source>
</evidence>
<dbReference type="InterPro" id="IPR014001">
    <property type="entry name" value="Helicase_ATP-bd"/>
</dbReference>
<dbReference type="STRING" id="6412.T1G598"/>
<dbReference type="InterPro" id="IPR000629">
    <property type="entry name" value="RNA-helicase_DEAD-box_CS"/>
</dbReference>
<dbReference type="InterPro" id="IPR014014">
    <property type="entry name" value="RNA_helicase_DEAD_Q_motif"/>
</dbReference>
<dbReference type="GO" id="GO:0016787">
    <property type="term" value="F:hydrolase activity"/>
    <property type="evidence" value="ECO:0007669"/>
    <property type="project" value="UniProtKB-KW"/>
</dbReference>
<comment type="similarity">
    <text evidence="7">Belongs to the DEAD box helicase family.</text>
</comment>
<dbReference type="SUPFAM" id="SSF52540">
    <property type="entry name" value="P-loop containing nucleoside triphosphate hydrolases"/>
    <property type="match status" value="1"/>
</dbReference>
<reference evidence="14" key="1">
    <citation type="submission" date="2012-12" db="EMBL/GenBank/DDBJ databases">
        <authorList>
            <person name="Hellsten U."/>
            <person name="Grimwood J."/>
            <person name="Chapman J.A."/>
            <person name="Shapiro H."/>
            <person name="Aerts A."/>
            <person name="Otillar R.P."/>
            <person name="Terry A.Y."/>
            <person name="Boore J.L."/>
            <person name="Simakov O."/>
            <person name="Marletaz F."/>
            <person name="Cho S.-J."/>
            <person name="Edsinger-Gonzales E."/>
            <person name="Havlak P."/>
            <person name="Kuo D.-H."/>
            <person name="Larsson T."/>
            <person name="Lv J."/>
            <person name="Arendt D."/>
            <person name="Savage R."/>
            <person name="Osoegawa K."/>
            <person name="de Jong P."/>
            <person name="Lindberg D.R."/>
            <person name="Seaver E.C."/>
            <person name="Weisblat D.A."/>
            <person name="Putnam N.H."/>
            <person name="Grigoriev I.V."/>
            <person name="Rokhsar D.S."/>
        </authorList>
    </citation>
    <scope>NUCLEOTIDE SEQUENCE</scope>
</reference>
<evidence type="ECO:0000313" key="12">
    <source>
        <dbReference type="EMBL" id="ESO00124.1"/>
    </source>
</evidence>
<dbReference type="FunCoup" id="T1G598">
    <property type="interactions" value="1277"/>
</dbReference>
<evidence type="ECO:0000313" key="14">
    <source>
        <dbReference type="Proteomes" id="UP000015101"/>
    </source>
</evidence>
<dbReference type="Pfam" id="PF00270">
    <property type="entry name" value="DEAD"/>
    <property type="match status" value="1"/>
</dbReference>
<dbReference type="eggNOG" id="KOG0338">
    <property type="taxonomic scope" value="Eukaryota"/>
</dbReference>
<dbReference type="PANTHER" id="PTHR47959">
    <property type="entry name" value="ATP-DEPENDENT RNA HELICASE RHLE-RELATED"/>
    <property type="match status" value="1"/>
</dbReference>
<dbReference type="EnsemblMetazoa" id="HelroT83731">
    <property type="protein sequence ID" value="HelroP83731"/>
    <property type="gene ID" value="HelroG83731"/>
</dbReference>
<keyword evidence="3 7" id="KW-0378">Hydrolase</keyword>
<dbReference type="PANTHER" id="PTHR47959:SF1">
    <property type="entry name" value="ATP-DEPENDENT RNA HELICASE DBPA"/>
    <property type="match status" value="1"/>
</dbReference>
<dbReference type="CTD" id="20216245"/>
<dbReference type="PROSITE" id="PS51194">
    <property type="entry name" value="HELICASE_CTER"/>
    <property type="match status" value="1"/>
</dbReference>
<evidence type="ECO:0000259" key="10">
    <source>
        <dbReference type="PROSITE" id="PS51194"/>
    </source>
</evidence>
<dbReference type="GeneID" id="20216245"/>
<dbReference type="PROSITE" id="PS00039">
    <property type="entry name" value="DEAD_ATP_HELICASE"/>
    <property type="match status" value="1"/>
</dbReference>
<evidence type="ECO:0000256" key="2">
    <source>
        <dbReference type="ARBA" id="ARBA00022741"/>
    </source>
</evidence>
<proteinExistence type="inferred from homology"/>
<dbReference type="HOGENOM" id="CLU_003041_1_3_1"/>
<reference evidence="13" key="3">
    <citation type="submission" date="2015-06" db="UniProtKB">
        <authorList>
            <consortium name="EnsemblMetazoa"/>
        </authorList>
    </citation>
    <scope>IDENTIFICATION</scope>
</reference>
<dbReference type="InterPro" id="IPR027417">
    <property type="entry name" value="P-loop_NTPase"/>
</dbReference>
<dbReference type="OMA" id="KYANCTA"/>
<evidence type="ECO:0000256" key="4">
    <source>
        <dbReference type="ARBA" id="ARBA00022806"/>
    </source>
</evidence>
<feature type="domain" description="Helicase C-terminal" evidence="10">
    <location>
        <begin position="212"/>
        <end position="377"/>
    </location>
</feature>
<dbReference type="SMART" id="SM00490">
    <property type="entry name" value="HELICc"/>
    <property type="match status" value="1"/>
</dbReference>
<evidence type="ECO:0000259" key="9">
    <source>
        <dbReference type="PROSITE" id="PS51192"/>
    </source>
</evidence>
<dbReference type="OrthoDB" id="10259843at2759"/>
<keyword evidence="2 7" id="KW-0547">Nucleotide-binding</keyword>
<sequence length="441" mass="50079">MCLSRAIMKALNKLQWQKPTAIQSATIPTALVGSDICACAATGTGKTGAFMIPILERLIHKPDNMPCTRVLVLTPTRELAVQIFQVSKQLGQFTNVTFSLAAGGLDRNSQEAVLRLGPDVVIATLGRLIDHLQNAPNFNLGSVEILVLDEADRMLDEYFAEQMKEVISRCSRMRQTMLFSATMTEKVKDLALLSLKNPTKIFVNENQEVALNLQQEFVRIRANHESDREAIVCALIKRTFQNRCIIFIQTKKEAHRLHIILGLLDIKVGELHGNLTQLQRLDALEKFKNEEIDVLIATDLVARGLDIEGIKTVINMTMPTSVERYIHRVGRTARAGKSGRSITLVGEKERNLLAQVIKASKVPVKMRTIPPEVIMKYRSRIVRLEKDVREIEKEEEEEKEFRITELKANKAIKMIEHHDEIMSRSKRTWFQSHQERQKEKG</sequence>
<gene>
    <name evidence="13" type="primary">20216245</name>
    <name evidence="12" type="ORF">HELRODRAFT_83731</name>
</gene>